<gene>
    <name evidence="1" type="ORF">DPMN_111390</name>
</gene>
<organism evidence="1 2">
    <name type="scientific">Dreissena polymorpha</name>
    <name type="common">Zebra mussel</name>
    <name type="synonym">Mytilus polymorpha</name>
    <dbReference type="NCBI Taxonomy" id="45954"/>
    <lineage>
        <taxon>Eukaryota</taxon>
        <taxon>Metazoa</taxon>
        <taxon>Spiralia</taxon>
        <taxon>Lophotrochozoa</taxon>
        <taxon>Mollusca</taxon>
        <taxon>Bivalvia</taxon>
        <taxon>Autobranchia</taxon>
        <taxon>Heteroconchia</taxon>
        <taxon>Euheterodonta</taxon>
        <taxon>Imparidentia</taxon>
        <taxon>Neoheterodontei</taxon>
        <taxon>Myida</taxon>
        <taxon>Dreissenoidea</taxon>
        <taxon>Dreissenidae</taxon>
        <taxon>Dreissena</taxon>
    </lineage>
</organism>
<keyword evidence="2" id="KW-1185">Reference proteome</keyword>
<reference evidence="1" key="1">
    <citation type="journal article" date="2019" name="bioRxiv">
        <title>The Genome of the Zebra Mussel, Dreissena polymorpha: A Resource for Invasive Species Research.</title>
        <authorList>
            <person name="McCartney M.A."/>
            <person name="Auch B."/>
            <person name="Kono T."/>
            <person name="Mallez S."/>
            <person name="Zhang Y."/>
            <person name="Obille A."/>
            <person name="Becker A."/>
            <person name="Abrahante J.E."/>
            <person name="Garbe J."/>
            <person name="Badalamenti J.P."/>
            <person name="Herman A."/>
            <person name="Mangelson H."/>
            <person name="Liachko I."/>
            <person name="Sullivan S."/>
            <person name="Sone E.D."/>
            <person name="Koren S."/>
            <person name="Silverstein K.A.T."/>
            <person name="Beckman K.B."/>
            <person name="Gohl D.M."/>
        </authorList>
    </citation>
    <scope>NUCLEOTIDE SEQUENCE</scope>
    <source>
        <strain evidence="1">Duluth1</strain>
        <tissue evidence="1">Whole animal</tissue>
    </source>
</reference>
<dbReference type="AlphaFoldDB" id="A0A9D4KEC4"/>
<evidence type="ECO:0000313" key="2">
    <source>
        <dbReference type="Proteomes" id="UP000828390"/>
    </source>
</evidence>
<evidence type="ECO:0000313" key="1">
    <source>
        <dbReference type="EMBL" id="KAH3837985.1"/>
    </source>
</evidence>
<dbReference type="EMBL" id="JAIWYP010000004">
    <property type="protein sequence ID" value="KAH3837985.1"/>
    <property type="molecule type" value="Genomic_DNA"/>
</dbReference>
<comment type="caution">
    <text evidence="1">The sequence shown here is derived from an EMBL/GenBank/DDBJ whole genome shotgun (WGS) entry which is preliminary data.</text>
</comment>
<reference evidence="1" key="2">
    <citation type="submission" date="2020-11" db="EMBL/GenBank/DDBJ databases">
        <authorList>
            <person name="McCartney M.A."/>
            <person name="Auch B."/>
            <person name="Kono T."/>
            <person name="Mallez S."/>
            <person name="Becker A."/>
            <person name="Gohl D.M."/>
            <person name="Silverstein K.A.T."/>
            <person name="Koren S."/>
            <person name="Bechman K.B."/>
            <person name="Herman A."/>
            <person name="Abrahante J.E."/>
            <person name="Garbe J."/>
        </authorList>
    </citation>
    <scope>NUCLEOTIDE SEQUENCE</scope>
    <source>
        <strain evidence="1">Duluth1</strain>
        <tissue evidence="1">Whole animal</tissue>
    </source>
</reference>
<accession>A0A9D4KEC4</accession>
<proteinExistence type="predicted"/>
<sequence>MMASCKPKKSQSSVVGLLQAKCTFCLLPTLECVWSNLGVQVSFDNEYVFLGELDYDALLFFIERFNLLVFIVSCYCVDLDDCNVVRFR</sequence>
<protein>
    <submittedName>
        <fullName evidence="1">Uncharacterized protein</fullName>
    </submittedName>
</protein>
<dbReference type="Proteomes" id="UP000828390">
    <property type="component" value="Unassembled WGS sequence"/>
</dbReference>
<name>A0A9D4KEC4_DREPO</name>